<dbReference type="RefSeq" id="WP_209685561.1">
    <property type="nucleotide sequence ID" value="NZ_JAGGLU010000001.1"/>
</dbReference>
<gene>
    <name evidence="12" type="ORF">J2Z60_000239</name>
</gene>
<keyword evidence="5 12" id="KW-0418">Kinase</keyword>
<keyword evidence="1" id="KW-0963">Cytoplasm</keyword>
<comment type="caution">
    <text evidence="12">The sequence shown here is derived from an EMBL/GenBank/DDBJ whole genome shotgun (WGS) entry which is preliminary data.</text>
</comment>
<protein>
    <submittedName>
        <fullName evidence="12">Mevalonate kinase</fullName>
        <ecNumber evidence="12">2.7.1.36</ecNumber>
    </submittedName>
</protein>
<name>A0ABS4MCF8_9LACO</name>
<keyword evidence="2" id="KW-0444">Lipid biosynthesis</keyword>
<dbReference type="PANTHER" id="PTHR43290">
    <property type="entry name" value="MEVALONATE KINASE"/>
    <property type="match status" value="1"/>
</dbReference>
<proteinExistence type="predicted"/>
<dbReference type="EC" id="2.7.1.36" evidence="12"/>
<evidence type="ECO:0000256" key="4">
    <source>
        <dbReference type="ARBA" id="ARBA00022741"/>
    </source>
</evidence>
<dbReference type="SUPFAM" id="SSF55060">
    <property type="entry name" value="GHMP Kinase, C-terminal domain"/>
    <property type="match status" value="1"/>
</dbReference>
<keyword evidence="13" id="KW-1185">Reference proteome</keyword>
<dbReference type="Gene3D" id="3.30.70.890">
    <property type="entry name" value="GHMP kinase, C-terminal domain"/>
    <property type="match status" value="1"/>
</dbReference>
<dbReference type="Pfam" id="PF00288">
    <property type="entry name" value="GHMP_kinases_N"/>
    <property type="match status" value="1"/>
</dbReference>
<organism evidence="12 13">
    <name type="scientific">Lactobacillus colini</name>
    <dbReference type="NCBI Taxonomy" id="1819254"/>
    <lineage>
        <taxon>Bacteria</taxon>
        <taxon>Bacillati</taxon>
        <taxon>Bacillota</taxon>
        <taxon>Bacilli</taxon>
        <taxon>Lactobacillales</taxon>
        <taxon>Lactobacillaceae</taxon>
        <taxon>Lactobacillus</taxon>
    </lineage>
</organism>
<dbReference type="EMBL" id="JAGGLU010000001">
    <property type="protein sequence ID" value="MBP2057077.1"/>
    <property type="molecule type" value="Genomic_DNA"/>
</dbReference>
<feature type="domain" description="GHMP kinase N-terminal" evidence="10">
    <location>
        <begin position="73"/>
        <end position="150"/>
    </location>
</feature>
<dbReference type="InterPro" id="IPR006205">
    <property type="entry name" value="Mev_gal_kin"/>
</dbReference>
<evidence type="ECO:0000259" key="10">
    <source>
        <dbReference type="Pfam" id="PF00288"/>
    </source>
</evidence>
<evidence type="ECO:0000256" key="9">
    <source>
        <dbReference type="ARBA" id="ARBA00029438"/>
    </source>
</evidence>
<dbReference type="PANTHER" id="PTHR43290:SF2">
    <property type="entry name" value="MEVALONATE KINASE"/>
    <property type="match status" value="1"/>
</dbReference>
<accession>A0ABS4MCF8</accession>
<dbReference type="GO" id="GO:0004496">
    <property type="term" value="F:mevalonate kinase activity"/>
    <property type="evidence" value="ECO:0007669"/>
    <property type="project" value="UniProtKB-EC"/>
</dbReference>
<dbReference type="PRINTS" id="PR00959">
    <property type="entry name" value="MEVGALKINASE"/>
</dbReference>
<evidence type="ECO:0000256" key="1">
    <source>
        <dbReference type="ARBA" id="ARBA00022490"/>
    </source>
</evidence>
<keyword evidence="4" id="KW-0547">Nucleotide-binding</keyword>
<dbReference type="Pfam" id="PF08544">
    <property type="entry name" value="GHMP_kinases_C"/>
    <property type="match status" value="1"/>
</dbReference>
<dbReference type="InterPro" id="IPR036554">
    <property type="entry name" value="GHMP_kinase_C_sf"/>
</dbReference>
<evidence type="ECO:0000256" key="3">
    <source>
        <dbReference type="ARBA" id="ARBA00022679"/>
    </source>
</evidence>
<keyword evidence="3 12" id="KW-0808">Transferase</keyword>
<dbReference type="InterPro" id="IPR020568">
    <property type="entry name" value="Ribosomal_Su5_D2-typ_SF"/>
</dbReference>
<dbReference type="NCBIfam" id="TIGR00549">
    <property type="entry name" value="mevalon_kin"/>
    <property type="match status" value="1"/>
</dbReference>
<dbReference type="Proteomes" id="UP001519292">
    <property type="component" value="Unassembled WGS sequence"/>
</dbReference>
<evidence type="ECO:0000256" key="6">
    <source>
        <dbReference type="ARBA" id="ARBA00022840"/>
    </source>
</evidence>
<dbReference type="InterPro" id="IPR013750">
    <property type="entry name" value="GHMP_kinase_C_dom"/>
</dbReference>
<sequence>MNNKKISITTHGKVILIGEHSVVYGKDALALPIKGLNIITTIEKSPTAESIMITNHYQGPYLQSPSEYDGLKYVFNTLNSLAKNSEPLQVTYTGEIPMERGLGSSAVVALGTTKALNNYFNLMLPEEKIMEITNHAEMINHGKASGLDAATVNSDYVVFFNKKIGPHPISKKLGATLLIMDTGELGNTKRAVKLVRDKIESNPNEAKKIERLGVLATKTKDLWGKQDVSAIGQIFNEAEEILASFGIATKRIEEISKIAQVNGALGTKLSGGGLGGIVIALCNDKYTAEKIAQKAKDNFSNYWIEEI</sequence>
<evidence type="ECO:0000313" key="13">
    <source>
        <dbReference type="Proteomes" id="UP001519292"/>
    </source>
</evidence>
<evidence type="ECO:0000256" key="8">
    <source>
        <dbReference type="ARBA" id="ARBA00023098"/>
    </source>
</evidence>
<keyword evidence="8" id="KW-0443">Lipid metabolism</keyword>
<keyword evidence="7" id="KW-0460">Magnesium</keyword>
<dbReference type="InterPro" id="IPR014721">
    <property type="entry name" value="Ribsml_uS5_D2-typ_fold_subgr"/>
</dbReference>
<reference evidence="12 13" key="1">
    <citation type="submission" date="2021-03" db="EMBL/GenBank/DDBJ databases">
        <title>Genomic Encyclopedia of Type Strains, Phase IV (KMG-IV): sequencing the most valuable type-strain genomes for metagenomic binning, comparative biology and taxonomic classification.</title>
        <authorList>
            <person name="Goeker M."/>
        </authorList>
    </citation>
    <scope>NUCLEOTIDE SEQUENCE [LARGE SCALE GENOMIC DNA]</scope>
    <source>
        <strain evidence="12 13">DSM 101872</strain>
    </source>
</reference>
<dbReference type="Gene3D" id="3.30.230.10">
    <property type="match status" value="1"/>
</dbReference>
<dbReference type="InterPro" id="IPR006204">
    <property type="entry name" value="GHMP_kinase_N_dom"/>
</dbReference>
<evidence type="ECO:0000313" key="12">
    <source>
        <dbReference type="EMBL" id="MBP2057077.1"/>
    </source>
</evidence>
<evidence type="ECO:0000256" key="7">
    <source>
        <dbReference type="ARBA" id="ARBA00022842"/>
    </source>
</evidence>
<comment type="pathway">
    <text evidence="9">Isoprenoid biosynthesis; isopentenyl diphosphate biosynthesis via mevalonate pathway; isopentenyl diphosphate from (R)-mevalonate: step 1/3.</text>
</comment>
<evidence type="ECO:0000259" key="11">
    <source>
        <dbReference type="Pfam" id="PF08544"/>
    </source>
</evidence>
<keyword evidence="6" id="KW-0067">ATP-binding</keyword>
<feature type="domain" description="GHMP kinase C-terminal" evidence="11">
    <location>
        <begin position="225"/>
        <end position="300"/>
    </location>
</feature>
<evidence type="ECO:0000256" key="5">
    <source>
        <dbReference type="ARBA" id="ARBA00022777"/>
    </source>
</evidence>
<evidence type="ECO:0000256" key="2">
    <source>
        <dbReference type="ARBA" id="ARBA00022516"/>
    </source>
</evidence>
<dbReference type="SUPFAM" id="SSF54211">
    <property type="entry name" value="Ribosomal protein S5 domain 2-like"/>
    <property type="match status" value="1"/>
</dbReference>